<feature type="domain" description="Peptidase C39-like" evidence="1">
    <location>
        <begin position="61"/>
        <end position="184"/>
    </location>
</feature>
<evidence type="ECO:0000259" key="1">
    <source>
        <dbReference type="Pfam" id="PF13529"/>
    </source>
</evidence>
<dbReference type="AlphaFoldDB" id="A0A7X6RP14"/>
<accession>A0A7X6RP14</accession>
<dbReference type="InterPro" id="IPR039564">
    <property type="entry name" value="Peptidase_C39-like"/>
</dbReference>
<keyword evidence="3" id="KW-1185">Reference proteome</keyword>
<dbReference type="EMBL" id="JAAXPG010000002">
    <property type="protein sequence ID" value="NKY96686.1"/>
    <property type="molecule type" value="Genomic_DNA"/>
</dbReference>
<gene>
    <name evidence="2" type="ORF">HGB44_03210</name>
</gene>
<name>A0A7X6RP14_9ACTN</name>
<dbReference type="Proteomes" id="UP000553209">
    <property type="component" value="Unassembled WGS sequence"/>
</dbReference>
<evidence type="ECO:0000313" key="2">
    <source>
        <dbReference type="EMBL" id="NKY96686.1"/>
    </source>
</evidence>
<dbReference type="Pfam" id="PF13529">
    <property type="entry name" value="Peptidase_C39_2"/>
    <property type="match status" value="1"/>
</dbReference>
<reference evidence="2 3" key="1">
    <citation type="submission" date="2020-04" db="EMBL/GenBank/DDBJ databases">
        <title>MicrobeNet Type strains.</title>
        <authorList>
            <person name="Nicholson A.C."/>
        </authorList>
    </citation>
    <scope>NUCLEOTIDE SEQUENCE [LARGE SCALE GENOMIC DNA]</scope>
    <source>
        <strain evidence="2 3">ATCC 23612</strain>
    </source>
</reference>
<organism evidence="2 3">
    <name type="scientific">Nocardiopsis alborubida</name>
    <dbReference type="NCBI Taxonomy" id="146802"/>
    <lineage>
        <taxon>Bacteria</taxon>
        <taxon>Bacillati</taxon>
        <taxon>Actinomycetota</taxon>
        <taxon>Actinomycetes</taxon>
        <taxon>Streptosporangiales</taxon>
        <taxon>Nocardiopsidaceae</taxon>
        <taxon>Nocardiopsis</taxon>
    </lineage>
</organism>
<protein>
    <submittedName>
        <fullName evidence="2">Peptidase</fullName>
    </submittedName>
</protein>
<proteinExistence type="predicted"/>
<evidence type="ECO:0000313" key="3">
    <source>
        <dbReference type="Proteomes" id="UP000553209"/>
    </source>
</evidence>
<sequence length="217" mass="23626">MHSQCGACTGLATLHEPVPAITQYASPALIEQIAYQGYDPGEDPAWEVSGAASQEEYARWCRHACGMASLRMVLLHRDGHAPPLMELLHGVRRAGGYLEQADGSVKGLVYAPFVEYVRDHHGLRAQVRTDLDTTAMRAELDRGRMVLASVHKEIRRPHLPPPGKGGHLVLVIGHRNGRFHIRNPSGHTPEAVSAVLSEAQVSQFSAERGIVVDPTGL</sequence>
<dbReference type="Gene3D" id="3.90.70.10">
    <property type="entry name" value="Cysteine proteinases"/>
    <property type="match status" value="1"/>
</dbReference>
<comment type="caution">
    <text evidence="2">The sequence shown here is derived from an EMBL/GenBank/DDBJ whole genome shotgun (WGS) entry which is preliminary data.</text>
</comment>